<comment type="caution">
    <text evidence="2">The sequence shown here is derived from an EMBL/GenBank/DDBJ whole genome shotgun (WGS) entry which is preliminary data.</text>
</comment>
<sequence>MDSSASRNINLGASNRSTRSPISTSVAATVQSSHPLHAKFQQQQQSMNARSKNPPSSNGIAYPEHIINSSSSMAAKFPNSSFPLQTSNTNSSPVQSPQWRNSVRGPTASQVPASLASTTTSSLKYHHQTQQQESGRHHPKSHTQISFGAAAASQKMQSTSTQMMQQ</sequence>
<dbReference type="InterPro" id="IPR039317">
    <property type="entry name" value="TIC"/>
</dbReference>
<dbReference type="EMBL" id="JAUHHV010000007">
    <property type="protein sequence ID" value="KAK1419282.1"/>
    <property type="molecule type" value="Genomic_DNA"/>
</dbReference>
<organism evidence="2 3">
    <name type="scientific">Tagetes erecta</name>
    <name type="common">African marigold</name>
    <dbReference type="NCBI Taxonomy" id="13708"/>
    <lineage>
        <taxon>Eukaryota</taxon>
        <taxon>Viridiplantae</taxon>
        <taxon>Streptophyta</taxon>
        <taxon>Embryophyta</taxon>
        <taxon>Tracheophyta</taxon>
        <taxon>Spermatophyta</taxon>
        <taxon>Magnoliopsida</taxon>
        <taxon>eudicotyledons</taxon>
        <taxon>Gunneridae</taxon>
        <taxon>Pentapetalae</taxon>
        <taxon>asterids</taxon>
        <taxon>campanulids</taxon>
        <taxon>Asterales</taxon>
        <taxon>Asteraceae</taxon>
        <taxon>Asteroideae</taxon>
        <taxon>Heliantheae alliance</taxon>
        <taxon>Tageteae</taxon>
        <taxon>Tagetes</taxon>
    </lineage>
</organism>
<dbReference type="Proteomes" id="UP001229421">
    <property type="component" value="Unassembled WGS sequence"/>
</dbReference>
<evidence type="ECO:0000313" key="3">
    <source>
        <dbReference type="Proteomes" id="UP001229421"/>
    </source>
</evidence>
<feature type="compositionally biased region" description="Low complexity" evidence="1">
    <location>
        <begin position="113"/>
        <end position="123"/>
    </location>
</feature>
<reference evidence="2" key="1">
    <citation type="journal article" date="2023" name="bioRxiv">
        <title>Improved chromosome-level genome assembly for marigold (Tagetes erecta).</title>
        <authorList>
            <person name="Jiang F."/>
            <person name="Yuan L."/>
            <person name="Wang S."/>
            <person name="Wang H."/>
            <person name="Xu D."/>
            <person name="Wang A."/>
            <person name="Fan W."/>
        </authorList>
    </citation>
    <scope>NUCLEOTIDE SEQUENCE</scope>
    <source>
        <strain evidence="2">WSJ</strain>
        <tissue evidence="2">Leaf</tissue>
    </source>
</reference>
<feature type="compositionally biased region" description="Polar residues" evidence="1">
    <location>
        <begin position="1"/>
        <end position="59"/>
    </location>
</feature>
<accession>A0AAD8NS76</accession>
<name>A0AAD8NS76_TARER</name>
<feature type="region of interest" description="Disordered" evidence="1">
    <location>
        <begin position="1"/>
        <end position="166"/>
    </location>
</feature>
<evidence type="ECO:0000313" key="2">
    <source>
        <dbReference type="EMBL" id="KAK1419282.1"/>
    </source>
</evidence>
<protein>
    <submittedName>
        <fullName evidence="2">Uncharacterized protein</fullName>
    </submittedName>
</protein>
<gene>
    <name evidence="2" type="ORF">QVD17_28446</name>
</gene>
<dbReference type="GO" id="GO:0042752">
    <property type="term" value="P:regulation of circadian rhythm"/>
    <property type="evidence" value="ECO:0007669"/>
    <property type="project" value="InterPro"/>
</dbReference>
<dbReference type="GO" id="GO:0005634">
    <property type="term" value="C:nucleus"/>
    <property type="evidence" value="ECO:0007669"/>
    <property type="project" value="TreeGrafter"/>
</dbReference>
<keyword evidence="3" id="KW-1185">Reference proteome</keyword>
<evidence type="ECO:0000256" key="1">
    <source>
        <dbReference type="SAM" id="MobiDB-lite"/>
    </source>
</evidence>
<dbReference type="AlphaFoldDB" id="A0AAD8NS76"/>
<proteinExistence type="predicted"/>
<feature type="compositionally biased region" description="Polar residues" evidence="1">
    <location>
        <begin position="67"/>
        <end position="101"/>
    </location>
</feature>
<feature type="compositionally biased region" description="Low complexity" evidence="1">
    <location>
        <begin position="149"/>
        <end position="166"/>
    </location>
</feature>
<dbReference type="PANTHER" id="PTHR34798:SF2">
    <property type="entry name" value="PROTEIN TIME FOR COFFEE"/>
    <property type="match status" value="1"/>
</dbReference>
<dbReference type="PANTHER" id="PTHR34798">
    <property type="entry name" value="PROTEIN TIME FOR COFFEE"/>
    <property type="match status" value="1"/>
</dbReference>